<reference evidence="2" key="1">
    <citation type="journal article" date="2020" name="mSystems">
        <title>Genome- and Community-Level Interaction Insights into Carbon Utilization and Element Cycling Functions of Hydrothermarchaeota in Hydrothermal Sediment.</title>
        <authorList>
            <person name="Zhou Z."/>
            <person name="Liu Y."/>
            <person name="Xu W."/>
            <person name="Pan J."/>
            <person name="Luo Z.H."/>
            <person name="Li M."/>
        </authorList>
    </citation>
    <scope>NUCLEOTIDE SEQUENCE [LARGE SCALE GENOMIC DNA]</scope>
    <source>
        <strain evidence="2">SpSt-468</strain>
    </source>
</reference>
<organism evidence="2">
    <name type="scientific">Candidatus Methanomethylicus mesodigestus</name>
    <dbReference type="NCBI Taxonomy" id="1867258"/>
    <lineage>
        <taxon>Archaea</taxon>
        <taxon>Thermoproteota</taxon>
        <taxon>Methanosuratincolia</taxon>
        <taxon>Candidatus Methanomethylicales</taxon>
        <taxon>Candidatus Methanomethylicaceae</taxon>
        <taxon>Candidatus Methanomethylicus</taxon>
    </lineage>
</organism>
<sequence>MQLGTFGAILKYAIEIEGKAAEFYAKLSSKASGDAKAVFSDLSNASSKNAQALERTRRMEMQEMILEAISGIDTENYEVPCGEADDVKGAIACAIEMETKAAKFYSDSASKLSFLANVKRSLEKVGRERLERVERLKKIA</sequence>
<dbReference type="InterPro" id="IPR009078">
    <property type="entry name" value="Ferritin-like_SF"/>
</dbReference>
<dbReference type="InterPro" id="IPR012347">
    <property type="entry name" value="Ferritin-like"/>
</dbReference>
<dbReference type="GO" id="GO:0016491">
    <property type="term" value="F:oxidoreductase activity"/>
    <property type="evidence" value="ECO:0007669"/>
    <property type="project" value="InterPro"/>
</dbReference>
<dbReference type="InterPro" id="IPR003251">
    <property type="entry name" value="Rr_diiron-bd_dom"/>
</dbReference>
<dbReference type="SUPFAM" id="SSF47240">
    <property type="entry name" value="Ferritin-like"/>
    <property type="match status" value="1"/>
</dbReference>
<dbReference type="Gene3D" id="1.20.1260.10">
    <property type="match status" value="1"/>
</dbReference>
<name>A0A7C3F6F1_9CREN</name>
<proteinExistence type="predicted"/>
<evidence type="ECO:0000313" key="2">
    <source>
        <dbReference type="EMBL" id="HFK21002.1"/>
    </source>
</evidence>
<gene>
    <name evidence="2" type="ORF">ENS19_07000</name>
</gene>
<dbReference type="Pfam" id="PF02915">
    <property type="entry name" value="Rubrerythrin"/>
    <property type="match status" value="1"/>
</dbReference>
<protein>
    <recommendedName>
        <fullName evidence="1">Rubrerythrin diiron-binding domain-containing protein</fullName>
    </recommendedName>
</protein>
<feature type="domain" description="Rubrerythrin diiron-binding" evidence="1">
    <location>
        <begin position="9"/>
        <end position="114"/>
    </location>
</feature>
<accession>A0A7C3F6F1</accession>
<dbReference type="GO" id="GO:0046872">
    <property type="term" value="F:metal ion binding"/>
    <property type="evidence" value="ECO:0007669"/>
    <property type="project" value="InterPro"/>
</dbReference>
<comment type="caution">
    <text evidence="2">The sequence shown here is derived from an EMBL/GenBank/DDBJ whole genome shotgun (WGS) entry which is preliminary data.</text>
</comment>
<dbReference type="AlphaFoldDB" id="A0A7C3F6F1"/>
<evidence type="ECO:0000259" key="1">
    <source>
        <dbReference type="Pfam" id="PF02915"/>
    </source>
</evidence>
<dbReference type="EMBL" id="DSTX01000011">
    <property type="protein sequence ID" value="HFK21002.1"/>
    <property type="molecule type" value="Genomic_DNA"/>
</dbReference>